<accession>A0A0B2URQ6</accession>
<organism evidence="1 2">
    <name type="scientific">Toxocara canis</name>
    <name type="common">Canine roundworm</name>
    <dbReference type="NCBI Taxonomy" id="6265"/>
    <lineage>
        <taxon>Eukaryota</taxon>
        <taxon>Metazoa</taxon>
        <taxon>Ecdysozoa</taxon>
        <taxon>Nematoda</taxon>
        <taxon>Chromadorea</taxon>
        <taxon>Rhabditida</taxon>
        <taxon>Spirurina</taxon>
        <taxon>Ascaridomorpha</taxon>
        <taxon>Ascaridoidea</taxon>
        <taxon>Toxocaridae</taxon>
        <taxon>Toxocara</taxon>
    </lineage>
</organism>
<evidence type="ECO:0000313" key="1">
    <source>
        <dbReference type="EMBL" id="KHN71797.1"/>
    </source>
</evidence>
<reference evidence="1 2" key="1">
    <citation type="submission" date="2014-11" db="EMBL/GenBank/DDBJ databases">
        <title>Genetic blueprint of the zoonotic pathogen Toxocara canis.</title>
        <authorList>
            <person name="Zhu X.-Q."/>
            <person name="Korhonen P.K."/>
            <person name="Cai H."/>
            <person name="Young N.D."/>
            <person name="Nejsum P."/>
            <person name="von Samson-Himmelstjerna G."/>
            <person name="Boag P.R."/>
            <person name="Tan P."/>
            <person name="Li Q."/>
            <person name="Min J."/>
            <person name="Yang Y."/>
            <person name="Wang X."/>
            <person name="Fang X."/>
            <person name="Hall R.S."/>
            <person name="Hofmann A."/>
            <person name="Sternberg P.W."/>
            <person name="Jex A.R."/>
            <person name="Gasser R.B."/>
        </authorList>
    </citation>
    <scope>NUCLEOTIDE SEQUENCE [LARGE SCALE GENOMIC DNA]</scope>
    <source>
        <strain evidence="1">PN_DK_2014</strain>
    </source>
</reference>
<dbReference type="AlphaFoldDB" id="A0A0B2URQ6"/>
<dbReference type="Proteomes" id="UP000031036">
    <property type="component" value="Unassembled WGS sequence"/>
</dbReference>
<dbReference type="InterPro" id="IPR013780">
    <property type="entry name" value="Glyco_hydro_b"/>
</dbReference>
<dbReference type="EMBL" id="JPKZ01020440">
    <property type="protein sequence ID" value="KHN71797.1"/>
    <property type="molecule type" value="Genomic_DNA"/>
</dbReference>
<name>A0A0B2URQ6_TOXCA</name>
<gene>
    <name evidence="1" type="primary">Si</name>
    <name evidence="1" type="ORF">Tcan_01332</name>
</gene>
<dbReference type="PANTHER" id="PTHR22762">
    <property type="entry name" value="ALPHA-GLUCOSIDASE"/>
    <property type="match status" value="1"/>
</dbReference>
<protein>
    <submittedName>
        <fullName evidence="1">Sucrase-isomaltase, intestinal</fullName>
    </submittedName>
</protein>
<proteinExistence type="predicted"/>
<evidence type="ECO:0000313" key="2">
    <source>
        <dbReference type="Proteomes" id="UP000031036"/>
    </source>
</evidence>
<dbReference type="OrthoDB" id="5839090at2759"/>
<comment type="caution">
    <text evidence="1">The sequence shown here is derived from an EMBL/GenBank/DDBJ whole genome shotgun (WGS) entry which is preliminary data.</text>
</comment>
<dbReference type="Gene3D" id="2.60.40.1180">
    <property type="entry name" value="Golgi alpha-mannosidase II"/>
    <property type="match status" value="1"/>
</dbReference>
<dbReference type="STRING" id="6265.A0A0B2URQ6"/>
<dbReference type="GO" id="GO:0004558">
    <property type="term" value="F:alpha-1,4-glucosidase activity"/>
    <property type="evidence" value="ECO:0007669"/>
    <property type="project" value="TreeGrafter"/>
</dbReference>
<keyword evidence="2" id="KW-1185">Reference proteome</keyword>
<dbReference type="PANTHER" id="PTHR22762:SF133">
    <property type="entry name" value="P-TYPE DOMAIN-CONTAINING PROTEIN"/>
    <property type="match status" value="1"/>
</dbReference>
<sequence length="130" mass="14394">VGAAWYSLRESDYGQQVASGHQELSARLDELPPVLLKGGAIIPRQKPDTTTTASRRNPLEIVVAFGTNGNQPTGELYWDDGYSIVQNNDFERHVYNHWTFTLSHVNSVNSSTVLKMSPTKIAVSNSFCIL</sequence>
<feature type="non-terminal residue" evidence="1">
    <location>
        <position position="1"/>
    </location>
</feature>